<evidence type="ECO:0000256" key="2">
    <source>
        <dbReference type="SAM" id="Phobius"/>
    </source>
</evidence>
<dbReference type="STRING" id="4232.A0A251V4B4"/>
<protein>
    <submittedName>
        <fullName evidence="4">Putative ankyrin repeat-containing domain, PGG domain protein</fullName>
    </submittedName>
</protein>
<feature type="transmembrane region" description="Helical" evidence="2">
    <location>
        <begin position="253"/>
        <end position="276"/>
    </location>
</feature>
<dbReference type="GO" id="GO:0016020">
    <property type="term" value="C:membrane"/>
    <property type="evidence" value="ECO:0000318"/>
    <property type="project" value="GO_Central"/>
</dbReference>
<dbReference type="InterPro" id="IPR036770">
    <property type="entry name" value="Ankyrin_rpt-contain_sf"/>
</dbReference>
<dbReference type="Pfam" id="PF13962">
    <property type="entry name" value="PGG"/>
    <property type="match status" value="1"/>
</dbReference>
<evidence type="ECO:0000259" key="3">
    <source>
        <dbReference type="Pfam" id="PF13962"/>
    </source>
</evidence>
<dbReference type="PROSITE" id="PS50297">
    <property type="entry name" value="ANK_REP_REGION"/>
    <property type="match status" value="1"/>
</dbReference>
<dbReference type="PROSITE" id="PS50088">
    <property type="entry name" value="ANK_REPEAT"/>
    <property type="match status" value="1"/>
</dbReference>
<feature type="transmembrane region" description="Helical" evidence="2">
    <location>
        <begin position="282"/>
        <end position="301"/>
    </location>
</feature>
<proteinExistence type="predicted"/>
<dbReference type="InterPro" id="IPR026961">
    <property type="entry name" value="PGG_dom"/>
</dbReference>
<keyword evidence="5" id="KW-1185">Reference proteome</keyword>
<dbReference type="PANTHER" id="PTHR24177:SF475">
    <property type="entry name" value="ANKYRIN REPEAT-CONTAINING DOMAIN, PGG DOMAIN PROTEIN-RELATED"/>
    <property type="match status" value="1"/>
</dbReference>
<name>A0A251V4B4_HELAN</name>
<evidence type="ECO:0000313" key="5">
    <source>
        <dbReference type="Proteomes" id="UP000215914"/>
    </source>
</evidence>
<dbReference type="PANTHER" id="PTHR24177">
    <property type="entry name" value="CASKIN"/>
    <property type="match status" value="1"/>
</dbReference>
<reference evidence="5" key="1">
    <citation type="journal article" date="2017" name="Nature">
        <title>The sunflower genome provides insights into oil metabolism, flowering and Asterid evolution.</title>
        <authorList>
            <person name="Badouin H."/>
            <person name="Gouzy J."/>
            <person name="Grassa C.J."/>
            <person name="Murat F."/>
            <person name="Staton S.E."/>
            <person name="Cottret L."/>
            <person name="Lelandais-Briere C."/>
            <person name="Owens G.L."/>
            <person name="Carrere S."/>
            <person name="Mayjonade B."/>
            <person name="Legrand L."/>
            <person name="Gill N."/>
            <person name="Kane N.C."/>
            <person name="Bowers J.E."/>
            <person name="Hubner S."/>
            <person name="Bellec A."/>
            <person name="Berard A."/>
            <person name="Berges H."/>
            <person name="Blanchet N."/>
            <person name="Boniface M.C."/>
            <person name="Brunel D."/>
            <person name="Catrice O."/>
            <person name="Chaidir N."/>
            <person name="Claudel C."/>
            <person name="Donnadieu C."/>
            <person name="Faraut T."/>
            <person name="Fievet G."/>
            <person name="Helmstetter N."/>
            <person name="King M."/>
            <person name="Knapp S.J."/>
            <person name="Lai Z."/>
            <person name="Le Paslier M.C."/>
            <person name="Lippi Y."/>
            <person name="Lorenzon L."/>
            <person name="Mandel J.R."/>
            <person name="Marage G."/>
            <person name="Marchand G."/>
            <person name="Marquand E."/>
            <person name="Bret-Mestries E."/>
            <person name="Morien E."/>
            <person name="Nambeesan S."/>
            <person name="Nguyen T."/>
            <person name="Pegot-Espagnet P."/>
            <person name="Pouilly N."/>
            <person name="Raftis F."/>
            <person name="Sallet E."/>
            <person name="Schiex T."/>
            <person name="Thomas J."/>
            <person name="Vandecasteele C."/>
            <person name="Vares D."/>
            <person name="Vear F."/>
            <person name="Vautrin S."/>
            <person name="Crespi M."/>
            <person name="Mangin B."/>
            <person name="Burke J.M."/>
            <person name="Salse J."/>
            <person name="Munos S."/>
            <person name="Vincourt P."/>
            <person name="Rieseberg L.H."/>
            <person name="Langlade N.B."/>
        </authorList>
    </citation>
    <scope>NUCLEOTIDE SEQUENCE [LARGE SCALE GENOMIC DNA]</scope>
    <source>
        <strain evidence="5">cv. SF193</strain>
    </source>
</reference>
<sequence length="648" mass="73370">MSEDLFKEFIYLEDYPVSYVWNWLANIYDRPKSEGVTFGIEFIKDAPDIDTHDIETESSPRIRETQLKKELYKAAAEGWWRKAKSILENNKFAATEAITANGNTILHVGVEMGHNYFVEKLLEFLEDVKDIEMKNDKGQTALHIAAIVGNTHAAQLLVQKSSQLLEYKDNNNVLPMHLASANTNLDTYAYLFESRTPPCDSHFESYMTFHYVCQKTVVRCSLLFHPDRCVDNILRVVKICNNTGCNLLGKNSVILLVLIATLYPIYQLICLLILLLHLSFSMLYLLLWKVLAITVPPIKNIEKKRKEYKKAKNILSLICKMKGPSDVGYSDSFFEAVRQDRYEVVDEILMNSPDTINLKDADGYNIIQLSIMNRAEKVYNLIYHIIERTKSRGEMTDSSSNNLAHLAGRLAPSFVLSRTTGAALQLQRELLWFKEVERLMLPLKLMEKNIYNETPVIVFAREHHDLLKQGEIWMKTTAESSSITAALIVTVAFAAAITVPGGSNQESGIPVFGKEIPFIVFAVSNASSLFTGVTALLLFLSTILTASSSEKDFQVILPRRLIFGLVMLFLSAITMMVAFGAIFFLVFCDRRPWMLAPIAVFACWPILVIVAIKLPLLANLIQSTFFPLFGEKSYLKSCNINKKNTIFI</sequence>
<accession>A0A251V4B4</accession>
<feature type="transmembrane region" description="Helical" evidence="2">
    <location>
        <begin position="593"/>
        <end position="612"/>
    </location>
</feature>
<feature type="domain" description="PGG" evidence="3">
    <location>
        <begin position="473"/>
        <end position="585"/>
    </location>
</feature>
<gene>
    <name evidence="4" type="ORF">HannXRQ_Chr03g0064611</name>
</gene>
<dbReference type="SMART" id="SM00248">
    <property type="entry name" value="ANK"/>
    <property type="match status" value="4"/>
</dbReference>
<keyword evidence="2" id="KW-0812">Transmembrane</keyword>
<dbReference type="InterPro" id="IPR002110">
    <property type="entry name" value="Ankyrin_rpt"/>
</dbReference>
<dbReference type="SUPFAM" id="SSF48403">
    <property type="entry name" value="Ankyrin repeat"/>
    <property type="match status" value="1"/>
</dbReference>
<evidence type="ECO:0000313" key="4">
    <source>
        <dbReference type="EMBL" id="OTG30445.1"/>
    </source>
</evidence>
<dbReference type="Proteomes" id="UP000215914">
    <property type="component" value="Chromosome 3"/>
</dbReference>
<feature type="transmembrane region" description="Helical" evidence="2">
    <location>
        <begin position="561"/>
        <end position="587"/>
    </location>
</feature>
<keyword evidence="1" id="KW-0040">ANK repeat</keyword>
<keyword evidence="2" id="KW-1133">Transmembrane helix</keyword>
<dbReference type="AlphaFoldDB" id="A0A251V4B4"/>
<feature type="transmembrane region" description="Helical" evidence="2">
    <location>
        <begin position="482"/>
        <end position="499"/>
    </location>
</feature>
<evidence type="ECO:0000256" key="1">
    <source>
        <dbReference type="PROSITE-ProRule" id="PRU00023"/>
    </source>
</evidence>
<organism evidence="4 5">
    <name type="scientific">Helianthus annuus</name>
    <name type="common">Common sunflower</name>
    <dbReference type="NCBI Taxonomy" id="4232"/>
    <lineage>
        <taxon>Eukaryota</taxon>
        <taxon>Viridiplantae</taxon>
        <taxon>Streptophyta</taxon>
        <taxon>Embryophyta</taxon>
        <taxon>Tracheophyta</taxon>
        <taxon>Spermatophyta</taxon>
        <taxon>Magnoliopsida</taxon>
        <taxon>eudicotyledons</taxon>
        <taxon>Gunneridae</taxon>
        <taxon>Pentapetalae</taxon>
        <taxon>asterids</taxon>
        <taxon>campanulids</taxon>
        <taxon>Asterales</taxon>
        <taxon>Asteraceae</taxon>
        <taxon>Asteroideae</taxon>
        <taxon>Heliantheae alliance</taxon>
        <taxon>Heliantheae</taxon>
        <taxon>Helianthus</taxon>
    </lineage>
</organism>
<feature type="repeat" description="ANK" evidence="1">
    <location>
        <begin position="137"/>
        <end position="169"/>
    </location>
</feature>
<dbReference type="EMBL" id="CM007892">
    <property type="protein sequence ID" value="OTG30445.1"/>
    <property type="molecule type" value="Genomic_DNA"/>
</dbReference>
<feature type="transmembrane region" description="Helical" evidence="2">
    <location>
        <begin position="519"/>
        <end position="540"/>
    </location>
</feature>
<dbReference type="InParanoid" id="A0A251V4B4"/>
<keyword evidence="2" id="KW-0472">Membrane</keyword>
<dbReference type="Pfam" id="PF12796">
    <property type="entry name" value="Ank_2"/>
    <property type="match status" value="1"/>
</dbReference>
<dbReference type="Gene3D" id="1.25.40.20">
    <property type="entry name" value="Ankyrin repeat-containing domain"/>
    <property type="match status" value="1"/>
</dbReference>